<protein>
    <recommendedName>
        <fullName evidence="3">Glycosyltransferase family 2 protein</fullName>
    </recommendedName>
</protein>
<keyword evidence="1" id="KW-1185">Reference proteome</keyword>
<reference evidence="2" key="1">
    <citation type="submission" date="2020-01" db="EMBL/GenBank/DDBJ databases">
        <authorList>
            <consortium name="DOE Joint Genome Institute"/>
            <person name="Haridas S."/>
            <person name="Albert R."/>
            <person name="Binder M."/>
            <person name="Bloem J."/>
            <person name="Labutti K."/>
            <person name="Salamov A."/>
            <person name="Andreopoulos B."/>
            <person name="Baker S.E."/>
            <person name="Barry K."/>
            <person name="Bills G."/>
            <person name="Bluhm B.H."/>
            <person name="Cannon C."/>
            <person name="Castanera R."/>
            <person name="Culley D.E."/>
            <person name="Daum C."/>
            <person name="Ezra D."/>
            <person name="Gonzalez J.B."/>
            <person name="Henrissat B."/>
            <person name="Kuo A."/>
            <person name="Liang C."/>
            <person name="Lipzen A."/>
            <person name="Lutzoni F."/>
            <person name="Magnuson J."/>
            <person name="Mondo S."/>
            <person name="Nolan M."/>
            <person name="Ohm R."/>
            <person name="Pangilinan J."/>
            <person name="Park H.-J."/>
            <person name="Ramirez L."/>
            <person name="Alfaro M."/>
            <person name="Sun H."/>
            <person name="Tritt A."/>
            <person name="Yoshinaga Y."/>
            <person name="Zwiers L.-H."/>
            <person name="Turgeon B.G."/>
            <person name="Goodwin S.B."/>
            <person name="Spatafora J.W."/>
            <person name="Crous P.W."/>
            <person name="Grigoriev I.V."/>
        </authorList>
    </citation>
    <scope>NUCLEOTIDE SEQUENCE</scope>
    <source>
        <strain evidence="2">CBS 342.82</strain>
    </source>
</reference>
<sequence>PASDLDIVISRYAEPAAEVARTLDTLLAAESIRTLPTRRVLIYNKNTDTADFERDLLTHLTSNVNVSCHALENVGREADAYLRHTLQNWDNLAHHTLFAQAELDGFSEVVPWIEKFFVPETGFLHLSYEGRMCANCAHCGSWTDDPNVISTLFSLSNPTRQCRNLVWTFRGQFIVSGPRLRANGKGIYEQLIQNLTDPGNAMHAPEYVGGVWHSAQHDSVNDPVFGFTVERFWGILMQCSEPRVGFQSPSALAIMRRPTWLPGGYGVDLAQCLDRPREEL</sequence>
<reference evidence="2" key="3">
    <citation type="submission" date="2025-08" db="UniProtKB">
        <authorList>
            <consortium name="RefSeq"/>
        </authorList>
    </citation>
    <scope>IDENTIFICATION</scope>
    <source>
        <strain evidence="2">CBS 342.82</strain>
    </source>
</reference>
<organism evidence="2">
    <name type="scientific">Dissoconium aciculare CBS 342.82</name>
    <dbReference type="NCBI Taxonomy" id="1314786"/>
    <lineage>
        <taxon>Eukaryota</taxon>
        <taxon>Fungi</taxon>
        <taxon>Dikarya</taxon>
        <taxon>Ascomycota</taxon>
        <taxon>Pezizomycotina</taxon>
        <taxon>Dothideomycetes</taxon>
        <taxon>Dothideomycetidae</taxon>
        <taxon>Mycosphaerellales</taxon>
        <taxon>Dissoconiaceae</taxon>
        <taxon>Dissoconium</taxon>
    </lineage>
</organism>
<dbReference type="Proteomes" id="UP000504637">
    <property type="component" value="Unplaced"/>
</dbReference>
<gene>
    <name evidence="2" type="ORF">K489DRAFT_318662</name>
</gene>
<dbReference type="PANTHER" id="PTHR37490">
    <property type="entry name" value="EXPRESSED PROTEIN"/>
    <property type="match status" value="1"/>
</dbReference>
<feature type="non-terminal residue" evidence="2">
    <location>
        <position position="1"/>
    </location>
</feature>
<accession>A0A6J3M557</accession>
<reference evidence="2" key="2">
    <citation type="submission" date="2020-04" db="EMBL/GenBank/DDBJ databases">
        <authorList>
            <consortium name="NCBI Genome Project"/>
        </authorList>
    </citation>
    <scope>NUCLEOTIDE SEQUENCE</scope>
    <source>
        <strain evidence="2">CBS 342.82</strain>
    </source>
</reference>
<evidence type="ECO:0000313" key="1">
    <source>
        <dbReference type="Proteomes" id="UP000504637"/>
    </source>
</evidence>
<dbReference type="RefSeq" id="XP_033459680.1">
    <property type="nucleotide sequence ID" value="XM_033601338.1"/>
</dbReference>
<evidence type="ECO:0008006" key="3">
    <source>
        <dbReference type="Google" id="ProtNLM"/>
    </source>
</evidence>
<name>A0A6J3M557_9PEZI</name>
<dbReference type="AlphaFoldDB" id="A0A6J3M557"/>
<dbReference type="PANTHER" id="PTHR37490:SF1">
    <property type="entry name" value="GLYCOSYLTRANSFERASE 2-LIKE DOMAIN-CONTAINING PROTEIN"/>
    <property type="match status" value="1"/>
</dbReference>
<dbReference type="OrthoDB" id="28755at2759"/>
<proteinExistence type="predicted"/>
<evidence type="ECO:0000313" key="2">
    <source>
        <dbReference type="RefSeq" id="XP_033459680.1"/>
    </source>
</evidence>
<dbReference type="GeneID" id="54359138"/>